<evidence type="ECO:0000313" key="1">
    <source>
        <dbReference type="EMBL" id="VUZ41573.1"/>
    </source>
</evidence>
<name>A0A564Y4U1_HYMDI</name>
<dbReference type="AlphaFoldDB" id="A0A564Y4U1"/>
<feature type="non-terminal residue" evidence="1">
    <location>
        <position position="1"/>
    </location>
</feature>
<sequence>FLAQKPLDISIQLAQTLDCLFKSWAPNRIFSLHVGETQKLHLLWTGLLTIEFQCQNWTYKTTCREAVVAIIG</sequence>
<evidence type="ECO:0000313" key="2">
    <source>
        <dbReference type="Proteomes" id="UP000321570"/>
    </source>
</evidence>
<organism evidence="1 2">
    <name type="scientific">Hymenolepis diminuta</name>
    <name type="common">Rat tapeworm</name>
    <dbReference type="NCBI Taxonomy" id="6216"/>
    <lineage>
        <taxon>Eukaryota</taxon>
        <taxon>Metazoa</taxon>
        <taxon>Spiralia</taxon>
        <taxon>Lophotrochozoa</taxon>
        <taxon>Platyhelminthes</taxon>
        <taxon>Cestoda</taxon>
        <taxon>Eucestoda</taxon>
        <taxon>Cyclophyllidea</taxon>
        <taxon>Hymenolepididae</taxon>
        <taxon>Hymenolepis</taxon>
    </lineage>
</organism>
<proteinExistence type="predicted"/>
<dbReference type="EMBL" id="CABIJS010000066">
    <property type="protein sequence ID" value="VUZ41573.1"/>
    <property type="molecule type" value="Genomic_DNA"/>
</dbReference>
<keyword evidence="2" id="KW-1185">Reference proteome</keyword>
<reference evidence="1 2" key="1">
    <citation type="submission" date="2019-07" db="EMBL/GenBank/DDBJ databases">
        <authorList>
            <person name="Jastrzebski P J."/>
            <person name="Paukszto L."/>
            <person name="Jastrzebski P J."/>
        </authorList>
    </citation>
    <scope>NUCLEOTIDE SEQUENCE [LARGE SCALE GENOMIC DNA]</scope>
    <source>
        <strain evidence="1 2">WMS-il1</strain>
    </source>
</reference>
<accession>A0A564Y4U1</accession>
<gene>
    <name evidence="1" type="ORF">WMSIL1_LOCUS2587</name>
</gene>
<dbReference type="Proteomes" id="UP000321570">
    <property type="component" value="Unassembled WGS sequence"/>
</dbReference>
<protein>
    <submittedName>
        <fullName evidence="1">Uncharacterized protein</fullName>
    </submittedName>
</protein>